<dbReference type="EMBL" id="MCGO01000001">
    <property type="protein sequence ID" value="ORY53866.1"/>
    <property type="molecule type" value="Genomic_DNA"/>
</dbReference>
<dbReference type="Proteomes" id="UP000193642">
    <property type="component" value="Unassembled WGS sequence"/>
</dbReference>
<sequence length="219" mass="25244">MADSELPQYEATQETVETEQTPFEKLLTALPEFGTLLTHYDQFRSFERDIQSNTAAVNELKYEIEVCDKTIETLRKEESSIYDQVEASAPPKSPSMAFGSFFSKGKQPDVNRKATTVHKVDPEHIHTSIEIQQQTKQHLVARLRKLQDVRNDLEAVENELFVFKLQLMRFLDNVFDNATLFDLDDPRFEDHASVMASLTDSHLFHHIDDSQNRKLATIL</sequence>
<reference evidence="3 4" key="1">
    <citation type="submission" date="2016-07" db="EMBL/GenBank/DDBJ databases">
        <title>Pervasive Adenine N6-methylation of Active Genes in Fungi.</title>
        <authorList>
            <consortium name="DOE Joint Genome Institute"/>
            <person name="Mondo S.J."/>
            <person name="Dannebaum R.O."/>
            <person name="Kuo R.C."/>
            <person name="Labutti K."/>
            <person name="Haridas S."/>
            <person name="Kuo A."/>
            <person name="Salamov A."/>
            <person name="Ahrendt S.R."/>
            <person name="Lipzen A."/>
            <person name="Sullivan W."/>
            <person name="Andreopoulos W.B."/>
            <person name="Clum A."/>
            <person name="Lindquist E."/>
            <person name="Daum C."/>
            <person name="Ramamoorthy G.K."/>
            <person name="Gryganskyi A."/>
            <person name="Culley D."/>
            <person name="Magnuson J.K."/>
            <person name="James T.Y."/>
            <person name="O'Malley M.A."/>
            <person name="Stajich J.E."/>
            <person name="Spatafora J.W."/>
            <person name="Visel A."/>
            <person name="Grigoriev I.V."/>
        </authorList>
    </citation>
    <scope>NUCLEOTIDE SEQUENCE [LARGE SCALE GENOMIC DNA]</scope>
    <source>
        <strain evidence="3 4">JEL800</strain>
    </source>
</reference>
<organism evidence="3 4">
    <name type="scientific">Rhizoclosmatium globosum</name>
    <dbReference type="NCBI Taxonomy" id="329046"/>
    <lineage>
        <taxon>Eukaryota</taxon>
        <taxon>Fungi</taxon>
        <taxon>Fungi incertae sedis</taxon>
        <taxon>Chytridiomycota</taxon>
        <taxon>Chytridiomycota incertae sedis</taxon>
        <taxon>Chytridiomycetes</taxon>
        <taxon>Chytridiales</taxon>
        <taxon>Chytriomycetaceae</taxon>
        <taxon>Rhizoclosmatium</taxon>
    </lineage>
</organism>
<dbReference type="OrthoDB" id="10473370at2759"/>
<accession>A0A1Y2D421</accession>
<evidence type="ECO:0000256" key="1">
    <source>
        <dbReference type="SAM" id="Coils"/>
    </source>
</evidence>
<evidence type="ECO:0000313" key="4">
    <source>
        <dbReference type="Proteomes" id="UP000193642"/>
    </source>
</evidence>
<protein>
    <submittedName>
        <fullName evidence="3">Uncharacterized protein</fullName>
    </submittedName>
</protein>
<keyword evidence="4" id="KW-1185">Reference proteome</keyword>
<feature type="region of interest" description="Disordered" evidence="2">
    <location>
        <begin position="1"/>
        <end position="20"/>
    </location>
</feature>
<evidence type="ECO:0000313" key="3">
    <source>
        <dbReference type="EMBL" id="ORY53866.1"/>
    </source>
</evidence>
<dbReference type="AlphaFoldDB" id="A0A1Y2D421"/>
<evidence type="ECO:0000256" key="2">
    <source>
        <dbReference type="SAM" id="MobiDB-lite"/>
    </source>
</evidence>
<comment type="caution">
    <text evidence="3">The sequence shown here is derived from an EMBL/GenBank/DDBJ whole genome shotgun (WGS) entry which is preliminary data.</text>
</comment>
<proteinExistence type="predicted"/>
<keyword evidence="1" id="KW-0175">Coiled coil</keyword>
<name>A0A1Y2D421_9FUNG</name>
<feature type="coiled-coil region" evidence="1">
    <location>
        <begin position="136"/>
        <end position="166"/>
    </location>
</feature>
<feature type="compositionally biased region" description="Low complexity" evidence="2">
    <location>
        <begin position="8"/>
        <end position="20"/>
    </location>
</feature>
<gene>
    <name evidence="3" type="ORF">BCR33DRAFT_10471</name>
</gene>